<gene>
    <name evidence="2" type="ORF">HLY00_1297</name>
</gene>
<comment type="caution">
    <text evidence="2">The sequence shown here is derived from an EMBL/GenBank/DDBJ whole genome shotgun (WGS) entry which is preliminary data.</text>
</comment>
<keyword evidence="3" id="KW-1185">Reference proteome</keyword>
<feature type="transmembrane region" description="Helical" evidence="1">
    <location>
        <begin position="135"/>
        <end position="160"/>
    </location>
</feature>
<protein>
    <submittedName>
        <fullName evidence="2">Uncharacterized protein</fullName>
    </submittedName>
</protein>
<name>A0A850PP50_9MYCO</name>
<evidence type="ECO:0000313" key="3">
    <source>
        <dbReference type="Proteomes" id="UP000570517"/>
    </source>
</evidence>
<feature type="transmembrane region" description="Helical" evidence="1">
    <location>
        <begin position="180"/>
        <end position="199"/>
    </location>
</feature>
<keyword evidence="1" id="KW-0472">Membrane</keyword>
<dbReference type="Proteomes" id="UP000570517">
    <property type="component" value="Unassembled WGS sequence"/>
</dbReference>
<proteinExistence type="predicted"/>
<dbReference type="EMBL" id="JABFYL010000019">
    <property type="protein sequence ID" value="NVN49910.1"/>
    <property type="molecule type" value="Genomic_DNA"/>
</dbReference>
<evidence type="ECO:0000256" key="1">
    <source>
        <dbReference type="SAM" id="Phobius"/>
    </source>
</evidence>
<sequence>MNLSWNERRLAKRVKPGDGRPLKPFRWWQLTRRSVMSIALPVDGRQVMHTIEVKHGGDAETGVVKAGLYLDGQLRAQSKVPARFPVTHGHVEVRTSKVGLRRCHFVAHDGTERRLVPDPKSAEGRRMRFAHVHPLASGIISAVSVLMLLIGVGLNMLQAAEPISEIPLIADIFGPFESPLHLPVWLNLALGFGAVVGAMERATHMRHHWLLDGGAGT</sequence>
<dbReference type="AlphaFoldDB" id="A0A850PP50"/>
<accession>A0A850PP50</accession>
<keyword evidence="1" id="KW-0812">Transmembrane</keyword>
<organism evidence="2 3">
    <name type="scientific">Mycolicibacterium hippocampi</name>
    <dbReference type="NCBI Taxonomy" id="659824"/>
    <lineage>
        <taxon>Bacteria</taxon>
        <taxon>Bacillati</taxon>
        <taxon>Actinomycetota</taxon>
        <taxon>Actinomycetes</taxon>
        <taxon>Mycobacteriales</taxon>
        <taxon>Mycobacteriaceae</taxon>
        <taxon>Mycolicibacterium</taxon>
    </lineage>
</organism>
<keyword evidence="1" id="KW-1133">Transmembrane helix</keyword>
<evidence type="ECO:0000313" key="2">
    <source>
        <dbReference type="EMBL" id="NVN49910.1"/>
    </source>
</evidence>
<reference evidence="2 3" key="1">
    <citation type="submission" date="2020-05" db="EMBL/GenBank/DDBJ databases">
        <title>Draft genome sequence of Mycobacterium hippocampi DL, isolated from European seabass, Dicentrarchus labrax, reared in fish farms.</title>
        <authorList>
            <person name="Stathopoulou P."/>
            <person name="Asimakis E."/>
            <person name="Tzokas K."/>
            <person name="Batargias C."/>
            <person name="Tsiamis G."/>
        </authorList>
    </citation>
    <scope>NUCLEOTIDE SEQUENCE [LARGE SCALE GENOMIC DNA]</scope>
    <source>
        <strain evidence="2 3">DL</strain>
    </source>
</reference>